<evidence type="ECO:0000313" key="2">
    <source>
        <dbReference type="Proteomes" id="UP001603978"/>
    </source>
</evidence>
<accession>A0ABW7AQN0</accession>
<comment type="caution">
    <text evidence="1">The sequence shown here is derived from an EMBL/GenBank/DDBJ whole genome shotgun (WGS) entry which is preliminary data.</text>
</comment>
<evidence type="ECO:0000313" key="1">
    <source>
        <dbReference type="EMBL" id="MFG1709715.1"/>
    </source>
</evidence>
<organism evidence="1 2">
    <name type="scientific">Nonomuraea marmarensis</name>
    <dbReference type="NCBI Taxonomy" id="3351344"/>
    <lineage>
        <taxon>Bacteria</taxon>
        <taxon>Bacillati</taxon>
        <taxon>Actinomycetota</taxon>
        <taxon>Actinomycetes</taxon>
        <taxon>Streptosporangiales</taxon>
        <taxon>Streptosporangiaceae</taxon>
        <taxon>Nonomuraea</taxon>
    </lineage>
</organism>
<dbReference type="Proteomes" id="UP001603978">
    <property type="component" value="Unassembled WGS sequence"/>
</dbReference>
<protein>
    <submittedName>
        <fullName evidence="1">Uncharacterized protein</fullName>
    </submittedName>
</protein>
<sequence length="142" mass="15449">MMRWPAVAALAVAAGLVVLFALPDRTERRAEMPASHEVEQQYGVRFTMVGVTADHGLLDVRFIVLDPDRATDMLSDPARLPDVVVESKGKALPSPALTPMIHDPVAGRTYYVLYRNSGGVVRVGDTVTLAFDQASLRHVPVL</sequence>
<gene>
    <name evidence="1" type="ORF">ACFLIM_41695</name>
</gene>
<reference evidence="1 2" key="1">
    <citation type="submission" date="2024-10" db="EMBL/GenBank/DDBJ databases">
        <authorList>
            <person name="Topkara A.R."/>
            <person name="Saygin H."/>
        </authorList>
    </citation>
    <scope>NUCLEOTIDE SEQUENCE [LARGE SCALE GENOMIC DNA]</scope>
    <source>
        <strain evidence="1 2">M3C6</strain>
    </source>
</reference>
<dbReference type="EMBL" id="JBICRM010000039">
    <property type="protein sequence ID" value="MFG1709715.1"/>
    <property type="molecule type" value="Genomic_DNA"/>
</dbReference>
<name>A0ABW7AQN0_9ACTN</name>
<proteinExistence type="predicted"/>
<keyword evidence="2" id="KW-1185">Reference proteome</keyword>